<protein>
    <submittedName>
        <fullName evidence="2">Uncharacterized protein</fullName>
    </submittedName>
</protein>
<organism evidence="2 3">
    <name type="scientific">Selenomonas ruminantium subsp. lactilytica (strain NBRC 103574 / TAM6421)</name>
    <dbReference type="NCBI Taxonomy" id="927704"/>
    <lineage>
        <taxon>Bacteria</taxon>
        <taxon>Bacillati</taxon>
        <taxon>Bacillota</taxon>
        <taxon>Negativicutes</taxon>
        <taxon>Selenomonadales</taxon>
        <taxon>Selenomonadaceae</taxon>
        <taxon>Selenomonas</taxon>
    </lineage>
</organism>
<gene>
    <name evidence="2" type="ordered locus">SELR_04360</name>
</gene>
<keyword evidence="1" id="KW-0472">Membrane</keyword>
<dbReference type="EMBL" id="AP012292">
    <property type="protein sequence ID" value="BAL82144.1"/>
    <property type="molecule type" value="Genomic_DNA"/>
</dbReference>
<evidence type="ECO:0000313" key="3">
    <source>
        <dbReference type="Proteomes" id="UP000007887"/>
    </source>
</evidence>
<evidence type="ECO:0000313" key="2">
    <source>
        <dbReference type="EMBL" id="BAL82144.1"/>
    </source>
</evidence>
<dbReference type="KEGG" id="sri:SELR_04360"/>
<dbReference type="Proteomes" id="UP000007887">
    <property type="component" value="Chromosome"/>
</dbReference>
<proteinExistence type="predicted"/>
<dbReference type="RefSeq" id="WP_014423588.1">
    <property type="nucleotide sequence ID" value="NC_017068.1"/>
</dbReference>
<dbReference type="OrthoDB" id="1666018at2"/>
<dbReference type="AlphaFoldDB" id="I0GN07"/>
<dbReference type="PATRIC" id="fig|927704.6.peg.447"/>
<sequence length="111" mass="13107">MRYRWFIDKDKQTDEYGVPLSRAAYDEELHPQKKPLYSRGEILAILVVIFVLFYEWNEDYNPVLYMCASFLTFEARPVVRFFMGERSRTVNNALTGFSVAVFVAAVFWTML</sequence>
<name>I0GN07_SELRL</name>
<keyword evidence="1" id="KW-0812">Transmembrane</keyword>
<dbReference type="HOGENOM" id="CLU_2107325_0_0_9"/>
<evidence type="ECO:0000256" key="1">
    <source>
        <dbReference type="SAM" id="Phobius"/>
    </source>
</evidence>
<keyword evidence="1" id="KW-1133">Transmembrane helix</keyword>
<feature type="transmembrane region" description="Helical" evidence="1">
    <location>
        <begin position="91"/>
        <end position="110"/>
    </location>
</feature>
<reference evidence="2 3" key="1">
    <citation type="submission" date="2011-10" db="EMBL/GenBank/DDBJ databases">
        <title>Whole genome sequence of Selenomonas ruminantium subsp. lactilytica TAM6421.</title>
        <authorList>
            <person name="Oguchi A."/>
            <person name="Ankai A."/>
            <person name="Kaneko J."/>
            <person name="Yamada-Narita S."/>
            <person name="Fukui S."/>
            <person name="Takahashi M."/>
            <person name="Onodera T."/>
            <person name="Kojima S."/>
            <person name="Fushimi T."/>
            <person name="Abe N."/>
            <person name="Kamio Y."/>
            <person name="Yamazaki S."/>
            <person name="Fujita N."/>
        </authorList>
    </citation>
    <scope>NUCLEOTIDE SEQUENCE [LARGE SCALE GENOMIC DNA]</scope>
    <source>
        <strain evidence="3">NBRC 103574 / TAM6421</strain>
    </source>
</reference>
<accession>I0GN07</accession>